<evidence type="ECO:0000259" key="5">
    <source>
        <dbReference type="PROSITE" id="PS51296"/>
    </source>
</evidence>
<dbReference type="Pfam" id="PF01266">
    <property type="entry name" value="DAO"/>
    <property type="match status" value="1"/>
</dbReference>
<dbReference type="RefSeq" id="XP_060279063.1">
    <property type="nucleotide sequence ID" value="XM_060423056.1"/>
</dbReference>
<dbReference type="GO" id="GO:0005737">
    <property type="term" value="C:cytoplasm"/>
    <property type="evidence" value="ECO:0007669"/>
    <property type="project" value="TreeGrafter"/>
</dbReference>
<evidence type="ECO:0000256" key="4">
    <source>
        <dbReference type="ARBA" id="ARBA00023014"/>
    </source>
</evidence>
<dbReference type="Proteomes" id="UP001244011">
    <property type="component" value="Unassembled WGS sequence"/>
</dbReference>
<dbReference type="Pfam" id="PF00355">
    <property type="entry name" value="Rieske"/>
    <property type="match status" value="1"/>
</dbReference>
<accession>A0AAJ0BRE1</accession>
<comment type="caution">
    <text evidence="6">The sequence shown here is derived from an EMBL/GenBank/DDBJ whole genome shotgun (WGS) entry which is preliminary data.</text>
</comment>
<evidence type="ECO:0000256" key="2">
    <source>
        <dbReference type="ARBA" id="ARBA00022723"/>
    </source>
</evidence>
<dbReference type="GeneID" id="85306243"/>
<dbReference type="EMBL" id="MU839033">
    <property type="protein sequence ID" value="KAK1762850.1"/>
    <property type="molecule type" value="Genomic_DNA"/>
</dbReference>
<sequence>MPSPGRDHYIQTSGSTDPVWVHNDQYSNRPQFRPLIEDIETDVCVIGAGIAGISVAHELVARGHEVVLIEARETVSGESGRTSGHLSNALDDGYTNIKKKHGRGGAQAAADSHTWALNHVGEVARKHGIECEYRHVPAYKISQFERGDSHHGNDVEAIKEEVELAKQLGLDADFREGLAVKGWTGKPDQRDGAVFANQAAFHPTLYLVGVLNWLKEQPNFRCHTLTRMLTIEEGTKGILGMGGKSVTVKTEGGNTIQCEHAVEATCVPLQKLSIIAEMSYNRTYCIAIRVPRGSVEDCFIYDSADQYKYVRLTPCDERDDFLIVGGCDHKVGQESPAGRFEDLEAWTRERFAQAGTVDYRWSGQVYEPVDLVAFIGKNQGCERIYVVTGDSGNGLTHGVIAGRLLADEIEGKENPWAGLYSPKRILSIAKSAPEMLAHDVQINTQYKRFLESDIGDIEDLARGSGGVLNKGLLSKPVAIYKDEDGQVTRMSALCPHMKGIVCWNPVEKSFDCPVHGSRFSGTGICVEGPAKANLPQEA</sequence>
<dbReference type="Gene3D" id="3.50.50.60">
    <property type="entry name" value="FAD/NAD(P)-binding domain"/>
    <property type="match status" value="1"/>
</dbReference>
<evidence type="ECO:0000313" key="6">
    <source>
        <dbReference type="EMBL" id="KAK1762850.1"/>
    </source>
</evidence>
<dbReference type="InterPro" id="IPR036188">
    <property type="entry name" value="FAD/NAD-bd_sf"/>
</dbReference>
<keyword evidence="3" id="KW-0408">Iron</keyword>
<name>A0AAJ0BRE1_9PEZI</name>
<evidence type="ECO:0000256" key="1">
    <source>
        <dbReference type="ARBA" id="ARBA00022714"/>
    </source>
</evidence>
<protein>
    <submittedName>
        <fullName evidence="6">DAO-domain-containing protein</fullName>
    </submittedName>
</protein>
<evidence type="ECO:0000313" key="7">
    <source>
        <dbReference type="Proteomes" id="UP001244011"/>
    </source>
</evidence>
<dbReference type="InterPro" id="IPR038010">
    <property type="entry name" value="YhfW_C"/>
</dbReference>
<proteinExistence type="predicted"/>
<keyword evidence="1" id="KW-0001">2Fe-2S</keyword>
<dbReference type="PROSITE" id="PS51296">
    <property type="entry name" value="RIESKE"/>
    <property type="match status" value="1"/>
</dbReference>
<dbReference type="CDD" id="cd03477">
    <property type="entry name" value="Rieske_YhfW_C"/>
    <property type="match status" value="1"/>
</dbReference>
<gene>
    <name evidence="6" type="ORF">QBC33DRAFT_255878</name>
</gene>
<dbReference type="InterPro" id="IPR036922">
    <property type="entry name" value="Rieske_2Fe-2S_sf"/>
</dbReference>
<keyword evidence="4" id="KW-0411">Iron-sulfur</keyword>
<dbReference type="InterPro" id="IPR017941">
    <property type="entry name" value="Rieske_2Fe-2S"/>
</dbReference>
<dbReference type="InterPro" id="IPR006076">
    <property type="entry name" value="FAD-dep_OxRdtase"/>
</dbReference>
<dbReference type="PANTHER" id="PTHR13847">
    <property type="entry name" value="SARCOSINE DEHYDROGENASE-RELATED"/>
    <property type="match status" value="1"/>
</dbReference>
<dbReference type="SUPFAM" id="SSF51905">
    <property type="entry name" value="FAD/NAD(P)-binding domain"/>
    <property type="match status" value="1"/>
</dbReference>
<dbReference type="AlphaFoldDB" id="A0AAJ0BRE1"/>
<evidence type="ECO:0000256" key="3">
    <source>
        <dbReference type="ARBA" id="ARBA00023004"/>
    </source>
</evidence>
<dbReference type="Gene3D" id="3.30.9.10">
    <property type="entry name" value="D-Amino Acid Oxidase, subunit A, domain 2"/>
    <property type="match status" value="1"/>
</dbReference>
<organism evidence="6 7">
    <name type="scientific">Phialemonium atrogriseum</name>
    <dbReference type="NCBI Taxonomy" id="1093897"/>
    <lineage>
        <taxon>Eukaryota</taxon>
        <taxon>Fungi</taxon>
        <taxon>Dikarya</taxon>
        <taxon>Ascomycota</taxon>
        <taxon>Pezizomycotina</taxon>
        <taxon>Sordariomycetes</taxon>
        <taxon>Sordariomycetidae</taxon>
        <taxon>Cephalothecales</taxon>
        <taxon>Cephalothecaceae</taxon>
        <taxon>Phialemonium</taxon>
    </lineage>
</organism>
<reference evidence="6" key="1">
    <citation type="submission" date="2023-06" db="EMBL/GenBank/DDBJ databases">
        <title>Genome-scale phylogeny and comparative genomics of the fungal order Sordariales.</title>
        <authorList>
            <consortium name="Lawrence Berkeley National Laboratory"/>
            <person name="Hensen N."/>
            <person name="Bonometti L."/>
            <person name="Westerberg I."/>
            <person name="Brannstrom I.O."/>
            <person name="Guillou S."/>
            <person name="Cros-Aarteil S."/>
            <person name="Calhoun S."/>
            <person name="Haridas S."/>
            <person name="Kuo A."/>
            <person name="Mondo S."/>
            <person name="Pangilinan J."/>
            <person name="Riley R."/>
            <person name="Labutti K."/>
            <person name="Andreopoulos B."/>
            <person name="Lipzen A."/>
            <person name="Chen C."/>
            <person name="Yanf M."/>
            <person name="Daum C."/>
            <person name="Ng V."/>
            <person name="Clum A."/>
            <person name="Steindorff A."/>
            <person name="Ohm R."/>
            <person name="Martin F."/>
            <person name="Silar P."/>
            <person name="Natvig D."/>
            <person name="Lalanne C."/>
            <person name="Gautier V."/>
            <person name="Ament-Velasquez S.L."/>
            <person name="Kruys A."/>
            <person name="Hutchinson M.I."/>
            <person name="Powell A.J."/>
            <person name="Barry K."/>
            <person name="Miller A.N."/>
            <person name="Grigoriev I.V."/>
            <person name="Debuchy R."/>
            <person name="Gladieux P."/>
            <person name="Thoren M.H."/>
            <person name="Johannesson H."/>
        </authorList>
    </citation>
    <scope>NUCLEOTIDE SEQUENCE</scope>
    <source>
        <strain evidence="6">8032-3</strain>
    </source>
</reference>
<dbReference type="SUPFAM" id="SSF50022">
    <property type="entry name" value="ISP domain"/>
    <property type="match status" value="1"/>
</dbReference>
<dbReference type="PANTHER" id="PTHR13847:SF281">
    <property type="entry name" value="FAD DEPENDENT OXIDOREDUCTASE DOMAIN-CONTAINING PROTEIN"/>
    <property type="match status" value="1"/>
</dbReference>
<keyword evidence="2" id="KW-0479">Metal-binding</keyword>
<dbReference type="GO" id="GO:0046872">
    <property type="term" value="F:metal ion binding"/>
    <property type="evidence" value="ECO:0007669"/>
    <property type="project" value="UniProtKB-KW"/>
</dbReference>
<keyword evidence="7" id="KW-1185">Reference proteome</keyword>
<feature type="domain" description="Rieske" evidence="5">
    <location>
        <begin position="452"/>
        <end position="538"/>
    </location>
</feature>
<dbReference type="GO" id="GO:0051537">
    <property type="term" value="F:2 iron, 2 sulfur cluster binding"/>
    <property type="evidence" value="ECO:0007669"/>
    <property type="project" value="UniProtKB-KW"/>
</dbReference>
<dbReference type="Gene3D" id="2.102.10.10">
    <property type="entry name" value="Rieske [2Fe-2S] iron-sulphur domain"/>
    <property type="match status" value="1"/>
</dbReference>